<dbReference type="EMBL" id="CP133720">
    <property type="protein sequence ID" value="WMW80524.1"/>
    <property type="molecule type" value="Genomic_DNA"/>
</dbReference>
<sequence>MKQILRNIAAVLLGFIAASAVMMLVETINGKVFYPDLAKAAEGIKDREAMRALFASAPIGSLLVVAFGWFVGSIVGTWMCTRISASATTRASWVLASLLILAGVANNLMMPPPMWFWVLGMATLAGGSYLGIRFASQKKQ</sequence>
<proteinExistence type="predicted"/>
<dbReference type="RefSeq" id="WP_309482016.1">
    <property type="nucleotide sequence ID" value="NZ_CP133720.1"/>
</dbReference>
<accession>A0ABY9RI34</accession>
<reference evidence="2" key="1">
    <citation type="submission" date="2023-09" db="EMBL/GenBank/DDBJ databases">
        <title>Undibacterium sp. 20NA77.5 isolated from freshwater.</title>
        <authorList>
            <person name="Le V."/>
            <person name="Ko S.-R."/>
            <person name="Ahn C.-Y."/>
            <person name="Oh H.-M."/>
        </authorList>
    </citation>
    <scope>NUCLEOTIDE SEQUENCE</scope>
    <source>
        <strain evidence="2">20NA77.5</strain>
    </source>
</reference>
<evidence type="ECO:0000313" key="3">
    <source>
        <dbReference type="Proteomes" id="UP001181355"/>
    </source>
</evidence>
<protein>
    <submittedName>
        <fullName evidence="2">Uncharacterized protein</fullName>
    </submittedName>
</protein>
<organism evidence="2 3">
    <name type="scientific">Undibacterium cyanobacteriorum</name>
    <dbReference type="NCBI Taxonomy" id="3073561"/>
    <lineage>
        <taxon>Bacteria</taxon>
        <taxon>Pseudomonadati</taxon>
        <taxon>Pseudomonadota</taxon>
        <taxon>Betaproteobacteria</taxon>
        <taxon>Burkholderiales</taxon>
        <taxon>Oxalobacteraceae</taxon>
        <taxon>Undibacterium</taxon>
    </lineage>
</organism>
<feature type="transmembrane region" description="Helical" evidence="1">
    <location>
        <begin position="114"/>
        <end position="132"/>
    </location>
</feature>
<feature type="transmembrane region" description="Helical" evidence="1">
    <location>
        <begin position="54"/>
        <end position="79"/>
    </location>
</feature>
<feature type="transmembrane region" description="Helical" evidence="1">
    <location>
        <begin position="91"/>
        <end position="108"/>
    </location>
</feature>
<gene>
    <name evidence="2" type="ORF">RF679_18070</name>
</gene>
<name>A0ABY9RI34_9BURK</name>
<keyword evidence="1" id="KW-0472">Membrane</keyword>
<keyword evidence="1" id="KW-0812">Transmembrane</keyword>
<evidence type="ECO:0000313" key="2">
    <source>
        <dbReference type="EMBL" id="WMW80524.1"/>
    </source>
</evidence>
<dbReference type="Proteomes" id="UP001181355">
    <property type="component" value="Chromosome"/>
</dbReference>
<evidence type="ECO:0000256" key="1">
    <source>
        <dbReference type="SAM" id="Phobius"/>
    </source>
</evidence>
<keyword evidence="3" id="KW-1185">Reference proteome</keyword>
<keyword evidence="1" id="KW-1133">Transmembrane helix</keyword>